<gene>
    <name evidence="1" type="ORF">OMM_07687</name>
</gene>
<reference evidence="2" key="1">
    <citation type="submission" date="2012-11" db="EMBL/GenBank/DDBJ databases">
        <authorList>
            <person name="Lucero-Rivera Y.E."/>
            <person name="Tovar-Ramirez D."/>
        </authorList>
    </citation>
    <scope>NUCLEOTIDE SEQUENCE [LARGE SCALE GENOMIC DNA]</scope>
    <source>
        <strain evidence="2">Araruama</strain>
    </source>
</reference>
<proteinExistence type="predicted"/>
<accession>A0A1V1PBJ3</accession>
<dbReference type="EMBL" id="ATBP01000179">
    <property type="protein sequence ID" value="ETR72144.1"/>
    <property type="molecule type" value="Genomic_DNA"/>
</dbReference>
<evidence type="ECO:0000313" key="1">
    <source>
        <dbReference type="EMBL" id="ETR72144.1"/>
    </source>
</evidence>
<evidence type="ECO:0000313" key="2">
    <source>
        <dbReference type="Proteomes" id="UP000189670"/>
    </source>
</evidence>
<dbReference type="AlphaFoldDB" id="A0A1V1PBJ3"/>
<sequence>MRLQVTRDMFFVETLNEAYEEILRDLILGTFKLLRHTPLKLMGISRSEHYRIENIEKWHKIGHTLAPKSIWNDILENPGLNSMSITEAERRDGLNGYIRVQVEPSKRVHPGIFVLVNDHFEVNHPDKTHGGDEIINILETQWETSLMRSNQIITQLMEKLYGSGTK</sequence>
<organism evidence="1 2">
    <name type="scientific">Candidatus Magnetoglobus multicellularis str. Araruama</name>
    <dbReference type="NCBI Taxonomy" id="890399"/>
    <lineage>
        <taxon>Bacteria</taxon>
        <taxon>Pseudomonadati</taxon>
        <taxon>Thermodesulfobacteriota</taxon>
        <taxon>Desulfobacteria</taxon>
        <taxon>Desulfobacterales</taxon>
        <taxon>Desulfobacteraceae</taxon>
        <taxon>Candidatus Magnetoglobus</taxon>
    </lineage>
</organism>
<protein>
    <submittedName>
        <fullName evidence="1">Uncharacterized protein</fullName>
    </submittedName>
</protein>
<comment type="caution">
    <text evidence="1">The sequence shown here is derived from an EMBL/GenBank/DDBJ whole genome shotgun (WGS) entry which is preliminary data.</text>
</comment>
<name>A0A1V1PBJ3_9BACT</name>
<dbReference type="Proteomes" id="UP000189670">
    <property type="component" value="Unassembled WGS sequence"/>
</dbReference>